<dbReference type="InterPro" id="IPR001031">
    <property type="entry name" value="Thioesterase"/>
</dbReference>
<evidence type="ECO:0000256" key="1">
    <source>
        <dbReference type="ARBA" id="ARBA00022450"/>
    </source>
</evidence>
<dbReference type="InterPro" id="IPR016039">
    <property type="entry name" value="Thiolase-like"/>
</dbReference>
<feature type="active site" description="Proton donor; for dehydratase activity" evidence="4">
    <location>
        <position position="1531"/>
    </location>
</feature>
<dbReference type="InterPro" id="IPR020841">
    <property type="entry name" value="PKS_Beta-ketoAc_synthase_dom"/>
</dbReference>
<dbReference type="Pfam" id="PF00550">
    <property type="entry name" value="PP-binding"/>
    <property type="match status" value="2"/>
</dbReference>
<feature type="domain" description="Ketosynthase family 3 (KS3)" evidence="7">
    <location>
        <begin position="365"/>
        <end position="799"/>
    </location>
</feature>
<keyword evidence="10" id="KW-1185">Reference proteome</keyword>
<evidence type="ECO:0000256" key="4">
    <source>
        <dbReference type="PROSITE-ProRule" id="PRU01363"/>
    </source>
</evidence>
<dbReference type="GO" id="GO:0004312">
    <property type="term" value="F:fatty acid synthase activity"/>
    <property type="evidence" value="ECO:0007669"/>
    <property type="project" value="TreeGrafter"/>
</dbReference>
<dbReference type="InterPro" id="IPR049551">
    <property type="entry name" value="PKS_DH_C"/>
</dbReference>
<evidence type="ECO:0000313" key="10">
    <source>
        <dbReference type="Proteomes" id="UP000829364"/>
    </source>
</evidence>
<dbReference type="Pfam" id="PF14765">
    <property type="entry name" value="PS-DH"/>
    <property type="match status" value="1"/>
</dbReference>
<evidence type="ECO:0000313" key="9">
    <source>
        <dbReference type="EMBL" id="UNI24282.1"/>
    </source>
</evidence>
<dbReference type="GeneID" id="72071985"/>
<feature type="domain" description="Carrier" evidence="6">
    <location>
        <begin position="1845"/>
        <end position="1924"/>
    </location>
</feature>
<dbReference type="InterPro" id="IPR050091">
    <property type="entry name" value="PKS_NRPS_Biosynth_Enz"/>
</dbReference>
<dbReference type="Gene3D" id="3.30.70.3290">
    <property type="match status" value="1"/>
</dbReference>
<dbReference type="Pfam" id="PF02801">
    <property type="entry name" value="Ketoacyl-synt_C"/>
    <property type="match status" value="1"/>
</dbReference>
<dbReference type="SMART" id="SM00823">
    <property type="entry name" value="PKS_PP"/>
    <property type="match status" value="2"/>
</dbReference>
<dbReference type="InterPro" id="IPR030918">
    <property type="entry name" value="PT_fungal_PKS"/>
</dbReference>
<dbReference type="SUPFAM" id="SSF55048">
    <property type="entry name" value="Probable ACP-binding domain of malonyl-CoA ACP transacylase"/>
    <property type="match status" value="1"/>
</dbReference>
<feature type="compositionally biased region" description="Polar residues" evidence="5">
    <location>
        <begin position="1943"/>
        <end position="1952"/>
    </location>
</feature>
<dbReference type="InterPro" id="IPR014043">
    <property type="entry name" value="Acyl_transferase_dom"/>
</dbReference>
<dbReference type="InterPro" id="IPR014030">
    <property type="entry name" value="Ketoacyl_synth_N"/>
</dbReference>
<dbReference type="PROSITE" id="PS52004">
    <property type="entry name" value="KS3_2"/>
    <property type="match status" value="1"/>
</dbReference>
<dbReference type="SMART" id="SM00827">
    <property type="entry name" value="PKS_AT"/>
    <property type="match status" value="1"/>
</dbReference>
<dbReference type="SUPFAM" id="SSF47336">
    <property type="entry name" value="ACP-like"/>
    <property type="match status" value="2"/>
</dbReference>
<feature type="region of interest" description="C-terminal hotdog fold" evidence="4">
    <location>
        <begin position="1470"/>
        <end position="1622"/>
    </location>
</feature>
<dbReference type="InterPro" id="IPR032088">
    <property type="entry name" value="SAT"/>
</dbReference>
<dbReference type="GO" id="GO:0102973">
    <property type="term" value="F:norsolorinate anthrone synthase activity"/>
    <property type="evidence" value="ECO:0007669"/>
    <property type="project" value="UniProtKB-EC"/>
</dbReference>
<dbReference type="Gene3D" id="3.10.129.110">
    <property type="entry name" value="Polyketide synthase dehydratase"/>
    <property type="match status" value="1"/>
</dbReference>
<accession>A0A9Q8QRX3</accession>
<dbReference type="Pfam" id="PF00975">
    <property type="entry name" value="Thioesterase"/>
    <property type="match status" value="1"/>
</dbReference>
<dbReference type="InterPro" id="IPR049900">
    <property type="entry name" value="PKS_mFAS_DH"/>
</dbReference>
<feature type="domain" description="PKS/mFAS DH" evidence="8">
    <location>
        <begin position="1313"/>
        <end position="1622"/>
    </location>
</feature>
<feature type="active site" description="Proton acceptor; for dehydratase activity" evidence="4">
    <location>
        <position position="1346"/>
    </location>
</feature>
<dbReference type="NCBIfam" id="TIGR04532">
    <property type="entry name" value="PT_fungal_PKS"/>
    <property type="match status" value="1"/>
</dbReference>
<dbReference type="RefSeq" id="XP_047847763.1">
    <property type="nucleotide sequence ID" value="XM_047991751.1"/>
</dbReference>
<evidence type="ECO:0000259" key="6">
    <source>
        <dbReference type="PROSITE" id="PS50075"/>
    </source>
</evidence>
<feature type="domain" description="Carrier" evidence="6">
    <location>
        <begin position="1702"/>
        <end position="1781"/>
    </location>
</feature>
<dbReference type="PROSITE" id="PS50075">
    <property type="entry name" value="CARRIER"/>
    <property type="match status" value="2"/>
</dbReference>
<dbReference type="Proteomes" id="UP000829364">
    <property type="component" value="Chromosome 11"/>
</dbReference>
<dbReference type="SUPFAM" id="SSF53474">
    <property type="entry name" value="alpha/beta-Hydrolases"/>
    <property type="match status" value="1"/>
</dbReference>
<dbReference type="InterPro" id="IPR042104">
    <property type="entry name" value="PKS_dehydratase_sf"/>
</dbReference>
<dbReference type="GO" id="GO:0031177">
    <property type="term" value="F:phosphopantetheine binding"/>
    <property type="evidence" value="ECO:0007669"/>
    <property type="project" value="InterPro"/>
</dbReference>
<feature type="region of interest" description="Disordered" evidence="5">
    <location>
        <begin position="1922"/>
        <end position="1956"/>
    </location>
</feature>
<dbReference type="InterPro" id="IPR036736">
    <property type="entry name" value="ACP-like_sf"/>
</dbReference>
<dbReference type="GO" id="GO:0004315">
    <property type="term" value="F:3-oxoacyl-[acyl-carrier-protein] synthase activity"/>
    <property type="evidence" value="ECO:0007669"/>
    <property type="project" value="InterPro"/>
</dbReference>
<dbReference type="Gene3D" id="1.10.1200.10">
    <property type="entry name" value="ACP-like"/>
    <property type="match status" value="2"/>
</dbReference>
<evidence type="ECO:0000259" key="7">
    <source>
        <dbReference type="PROSITE" id="PS52004"/>
    </source>
</evidence>
<dbReference type="FunFam" id="3.40.50.1820:FF:000116">
    <property type="entry name" value="Sterigmatocystin biosynthesis polyketide synthase"/>
    <property type="match status" value="1"/>
</dbReference>
<keyword evidence="1" id="KW-0596">Phosphopantetheine</keyword>
<organism evidence="9 10">
    <name type="scientific">Purpureocillium takamizusanense</name>
    <dbReference type="NCBI Taxonomy" id="2060973"/>
    <lineage>
        <taxon>Eukaryota</taxon>
        <taxon>Fungi</taxon>
        <taxon>Dikarya</taxon>
        <taxon>Ascomycota</taxon>
        <taxon>Pezizomycotina</taxon>
        <taxon>Sordariomycetes</taxon>
        <taxon>Hypocreomycetidae</taxon>
        <taxon>Hypocreales</taxon>
        <taxon>Ophiocordycipitaceae</taxon>
        <taxon>Purpureocillium</taxon>
    </lineage>
</organism>
<dbReference type="SUPFAM" id="SSF52151">
    <property type="entry name" value="FabD/lysophospholipase-like"/>
    <property type="match status" value="1"/>
</dbReference>
<keyword evidence="3 9" id="KW-0808">Transferase</keyword>
<feature type="compositionally biased region" description="Low complexity" evidence="5">
    <location>
        <begin position="1922"/>
        <end position="1935"/>
    </location>
</feature>
<dbReference type="Pfam" id="PF00698">
    <property type="entry name" value="Acyl_transf_1"/>
    <property type="match status" value="1"/>
</dbReference>
<dbReference type="Gene3D" id="3.40.50.1820">
    <property type="entry name" value="alpha/beta hydrolase"/>
    <property type="match status" value="1"/>
</dbReference>
<sequence>MAKRTRVFLLGDQSEETTSELHNLLQCKDDPILTAFFEEAYDSIRTEAGSLPLHVRKKLPKFTNLADLAARHREESLGPAFQHALACTCQLGYFIRQCGLPNHEFPRPENSYLLGLSTGAIPAATISSCSSISNFLPLAAQSVAIAFRLGVVLADVKQRIDPHTTASWTLQLPHHLRPWISAHLSSGTSVSGPPSVLADLRNYGEFAKAHPVQIPVYTPCHAAHLFTATDIDEVLKTTGATRWNDYQSRIPIVSAVTGCLMMSTESTFRSVVAKSLQDMLMSPPRWDLINEGLPRLLLEAAHTNIDLVPIMTTVEGAVRQTLESYSRRHEVASGSAVSPSGFSSVQIESLGNEQFGASSQERRNRSKLAIVGHSGRYPDAKDPAAFWEILRNGVDTVRKVPKQRWDTNTHVSFEGKRNTGEVPWGCFVPDVEGFDARFFTISPKEAPHMDPAQRLSLMTSYEAMENAGIVPGATPSTRVDRIGCYLGTTASDYMESNLSQDVNTFYITGGNRAFIPGRINFSFEFCGPSYGVDTACSSSLAALHLACNGIWQGDCDTAFACGTNMISNPDGHTALDRGFFLSKTGNCKTFDAGADGYCRGEGIVTIVVKRLEDAIADNNPILAVIAGIQTNHSAQSGSITRPHAPAQAMLFERILNSTGTSPDELSYIEMHGTGTQIGDAVEMESVLKVFAPEPTSSKARGPDAPLYLGAAKSCIGHGEAASGLSSVAKVLLMYQNNLIPPHCGIKTKINPNFPLDLEERNVHIATRATPWERSDSRPRKVLVNNFSAAGGITALLLEDAPLRPVTPGSNSPMPSTHMVTVTAKGAEALKGNLRSMLRFLDDAEASLVDEAFISHLAYTTTARRHHFPHRVMARGSNIREIRAGLETAIAAGQGMTRCKAKSKVLFVFTGQGSHYLGMGAQLYHSFSHFRRDVDRYDQIAQGQGFPSFRHILTAQSRKSYGEHDDALSPQVIQLAMSCLQMALARLWKSWGIEPGAVLGHSLGEYAALNVAGVLSDADTIYLVGMRAGLLQQCKAGTHAMLAVKTSVARAREILSDNTQGDLPVSRIQVSCINGPEDTVLGGSSDQVIAWQRILNSHGIRSRVLNTPYAFHTSQVSSILGDLEALANQVTYHRSTMAIVSPLLGSVVPKGDSDCKLNAKYLTRHCRETVDTYAGLLAAEKARLVDPQSCILEIGPDPVVLDMVKATLGTSLKTLPLLQKGKDTWDLLTNAISVLYTAGHNLLWQTYFDDFKSSHKLLQLPAYSWDLKAHWLQYENDWSVTKPGVRTVQHSGAANSASPPPEAVMPTVECTTIHGIVEERVESADKVFITLKTDISREDISGIARGHVVAGIPLATPSVYAEIGLSLGTYLIERYKPTLKGSIIDVADLVVERALIPHGNGPQILHTLVEVDWTTRSARLVFRSKDGKPTIEHGKCSIRFTDRKKMETLRPLVDNYTSRIDSLHKMAEKGAALRLSGSYAYRLVRSLASFDSNYRAIDEIILDSTALESCSKVSFGQVKSHGKFNTHPAYIDVMAQIAGFVMNGKETTDLESEVYVNHGWRSLQLYEELSQSKSYWSYVKMSQDTSSNEGFWRGNCIMLDDKHNIVAFFEHITLRRVETRIFHRVLEASYPSRVKSAKPGTVGPETRAARNPPVKPTVQVSPAKAVPTSEKTNVNAVKPGHATIVTIPVGAESPPVEVVRAPPNKPSKIGPALIIIAEETGLALADLTDETNFAEIGVDSLISMVIASRFREELDLDLDLEFSLFLDLPTVHDLRKFLHCEDNEHATQVEAMKQVSHVPVTKTESHATRAHINDDITATQQAIKNHDVINITTIEVDSDSGDQHYEEEATKLVPALAIIAEESGLAIEDLTDDTEFSVIGIDSLLSMVIASRFREELDLDLDLEFSLFLDLPTVGDLRRFLTPSSATSSSPSLSSTEGTPGEHSMSSGAASTTRESEFRIEKIPAPQRTAYCRSSSSVILQGLPEQAERTLFLFPDGGGSSSSYEPLPRFNESNTAIIGLNCPYARDPENLKCGIDDLTDSYVAELRRRQPHGPYHLGGWSSGGIFAFLATQRLTAAGEDVASLLIIDSPVPKIMHRLPTKFYEYCDKLGLLGYAMGTSRTVRDEGRPRVPDWLFAHFKASVDMLQRAVVVPLSPATKMPQVSIIWAGDAVVKEQDLDRLPEVTGLAPGQSPGGHFLLVPRKDFGPNGWDEMLPGASITIETVHGANHFSMMRKPHVDQVGRFLERGLQRF</sequence>
<dbReference type="Pfam" id="PF00109">
    <property type="entry name" value="ketoacyl-synt"/>
    <property type="match status" value="1"/>
</dbReference>
<dbReference type="EC" id="2.3.1.221" evidence="9"/>
<evidence type="ECO:0000256" key="2">
    <source>
        <dbReference type="ARBA" id="ARBA00022553"/>
    </source>
</evidence>
<reference evidence="9" key="1">
    <citation type="submission" date="2021-11" db="EMBL/GenBank/DDBJ databases">
        <title>Purpureocillium_takamizusanense_genome.</title>
        <authorList>
            <person name="Nguyen N.-H."/>
        </authorList>
    </citation>
    <scope>NUCLEOTIDE SEQUENCE</scope>
    <source>
        <strain evidence="9">PT3</strain>
    </source>
</reference>
<dbReference type="SUPFAM" id="SSF53901">
    <property type="entry name" value="Thiolase-like"/>
    <property type="match status" value="1"/>
</dbReference>
<dbReference type="FunFam" id="1.10.1200.10:FF:000011">
    <property type="entry name" value="Sterigmatocystin biosynthesis polyketide synthase"/>
    <property type="match status" value="2"/>
</dbReference>
<dbReference type="PANTHER" id="PTHR43775">
    <property type="entry name" value="FATTY ACID SYNTHASE"/>
    <property type="match status" value="1"/>
</dbReference>
<dbReference type="EMBL" id="CP086364">
    <property type="protein sequence ID" value="UNI24282.1"/>
    <property type="molecule type" value="Genomic_DNA"/>
</dbReference>
<dbReference type="PROSITE" id="PS52019">
    <property type="entry name" value="PKS_MFAS_DH"/>
    <property type="match status" value="1"/>
</dbReference>
<dbReference type="SMART" id="SM00825">
    <property type="entry name" value="PKS_KS"/>
    <property type="match status" value="1"/>
</dbReference>
<evidence type="ECO:0000259" key="8">
    <source>
        <dbReference type="PROSITE" id="PS52019"/>
    </source>
</evidence>
<evidence type="ECO:0000256" key="3">
    <source>
        <dbReference type="ARBA" id="ARBA00022679"/>
    </source>
</evidence>
<dbReference type="OrthoDB" id="4918515at2759"/>
<dbReference type="InterPro" id="IPR001227">
    <property type="entry name" value="Ac_transferase_dom_sf"/>
</dbReference>
<feature type="region of interest" description="N-terminal hotdog fold" evidence="4">
    <location>
        <begin position="1313"/>
        <end position="1444"/>
    </location>
</feature>
<gene>
    <name evidence="9" type="ORF">JDV02_010040</name>
</gene>
<dbReference type="Gene3D" id="3.40.47.10">
    <property type="match status" value="1"/>
</dbReference>
<dbReference type="CDD" id="cd00833">
    <property type="entry name" value="PKS"/>
    <property type="match status" value="1"/>
</dbReference>
<proteinExistence type="predicted"/>
<keyword evidence="2" id="KW-0597">Phosphoprotein</keyword>
<feature type="region of interest" description="Disordered" evidence="5">
    <location>
        <begin position="1633"/>
        <end position="1669"/>
    </location>
</feature>
<evidence type="ECO:0000256" key="5">
    <source>
        <dbReference type="SAM" id="MobiDB-lite"/>
    </source>
</evidence>
<protein>
    <submittedName>
        <fullName evidence="9">Noranthrone synthase</fullName>
        <ecNumber evidence="9">2.3.1.221</ecNumber>
    </submittedName>
</protein>
<name>A0A9Q8QRX3_9HYPO</name>
<keyword evidence="9" id="KW-0012">Acyltransferase</keyword>
<dbReference type="InterPro" id="IPR009081">
    <property type="entry name" value="PP-bd_ACP"/>
</dbReference>
<dbReference type="Pfam" id="PF16073">
    <property type="entry name" value="SAT"/>
    <property type="match status" value="2"/>
</dbReference>
<dbReference type="PROSITE" id="PS00606">
    <property type="entry name" value="KS3_1"/>
    <property type="match status" value="1"/>
</dbReference>
<dbReference type="InterPro" id="IPR016035">
    <property type="entry name" value="Acyl_Trfase/lysoPLipase"/>
</dbReference>
<dbReference type="KEGG" id="ptkz:JDV02_010040"/>
<dbReference type="GO" id="GO:0044550">
    <property type="term" value="P:secondary metabolite biosynthetic process"/>
    <property type="evidence" value="ECO:0007669"/>
    <property type="project" value="TreeGrafter"/>
</dbReference>
<dbReference type="PANTHER" id="PTHR43775:SF40">
    <property type="entry name" value="NORSOLORINIC ACID SYNTHASE STCA"/>
    <property type="match status" value="1"/>
</dbReference>
<dbReference type="InterPro" id="IPR018201">
    <property type="entry name" value="Ketoacyl_synth_AS"/>
</dbReference>
<dbReference type="Gene3D" id="3.40.366.10">
    <property type="entry name" value="Malonyl-Coenzyme A Acyl Carrier Protein, domain 2"/>
    <property type="match status" value="2"/>
</dbReference>
<dbReference type="InterPro" id="IPR020806">
    <property type="entry name" value="PKS_PP-bd"/>
</dbReference>
<dbReference type="GO" id="GO:0006633">
    <property type="term" value="P:fatty acid biosynthetic process"/>
    <property type="evidence" value="ECO:0007669"/>
    <property type="project" value="InterPro"/>
</dbReference>
<dbReference type="InterPro" id="IPR014031">
    <property type="entry name" value="Ketoacyl_synth_C"/>
</dbReference>
<dbReference type="InterPro" id="IPR016036">
    <property type="entry name" value="Malonyl_transacylase_ACP-bd"/>
</dbReference>
<dbReference type="InterPro" id="IPR029058">
    <property type="entry name" value="AB_hydrolase_fold"/>
</dbReference>